<dbReference type="EMBL" id="CP006939">
    <property type="protein sequence ID" value="AHC14588.1"/>
    <property type="molecule type" value="Genomic_DNA"/>
</dbReference>
<evidence type="ECO:0000256" key="4">
    <source>
        <dbReference type="ARBA" id="ARBA00024746"/>
    </source>
</evidence>
<comment type="function">
    <text evidence="4 5">Required for flagellar hook formation. May act as a scaffolding protein.</text>
</comment>
<reference evidence="7 8" key="1">
    <citation type="journal article" date="2015" name="Stand. Genomic Sci.">
        <title>Complete genome sequence and description of Salinispira pacifica gen. nov., sp. nov., a novel spirochaete isolated form a hypersaline microbial mat.</title>
        <authorList>
            <person name="Ben Hania W."/>
            <person name="Joseph M."/>
            <person name="Schumann P."/>
            <person name="Bunk B."/>
            <person name="Fiebig A."/>
            <person name="Sproer C."/>
            <person name="Klenk H.P."/>
            <person name="Fardeau M.L."/>
            <person name="Spring S."/>
        </authorList>
    </citation>
    <scope>NUCLEOTIDE SEQUENCE [LARGE SCALE GENOMIC DNA]</scope>
    <source>
        <strain evidence="7 8">L21-RPul-D2</strain>
    </source>
</reference>
<organism evidence="7 8">
    <name type="scientific">Salinispira pacifica</name>
    <dbReference type="NCBI Taxonomy" id="1307761"/>
    <lineage>
        <taxon>Bacteria</taxon>
        <taxon>Pseudomonadati</taxon>
        <taxon>Spirochaetota</taxon>
        <taxon>Spirochaetia</taxon>
        <taxon>Spirochaetales</taxon>
        <taxon>Spirochaetaceae</taxon>
        <taxon>Salinispira</taxon>
    </lineage>
</organism>
<keyword evidence="7" id="KW-0966">Cell projection</keyword>
<feature type="region of interest" description="Disordered" evidence="6">
    <location>
        <begin position="1"/>
        <end position="33"/>
    </location>
</feature>
<evidence type="ECO:0000313" key="8">
    <source>
        <dbReference type="Proteomes" id="UP000018680"/>
    </source>
</evidence>
<sequence length="217" mass="23561">MSGIPGDQRKEPVRGSGEKMMEGISSTAVDTASLRSLNGIDRSRVQLGSEADGNQLSFENLLSSGEQARVEEQVLNVNRGIQIDGRQIKQSMDKDDYLTLLIAQLKNQDPTKPMEDREFIAQMAQFSSLEQMTNMSKGFETLASQLSAGQASSMLGKEVDVVLDGNVISGKVQEITRGEYPQVRVDGTYYDLSDVSRIREGSAAAAASAYAAQSKQD</sequence>
<dbReference type="STRING" id="1307761.L21SP2_1185"/>
<dbReference type="AlphaFoldDB" id="V5WFN6"/>
<evidence type="ECO:0000313" key="7">
    <source>
        <dbReference type="EMBL" id="AHC14588.1"/>
    </source>
</evidence>
<evidence type="ECO:0000256" key="2">
    <source>
        <dbReference type="ARBA" id="ARBA00016013"/>
    </source>
</evidence>
<keyword evidence="7" id="KW-0282">Flagellum</keyword>
<keyword evidence="8" id="KW-1185">Reference proteome</keyword>
<dbReference type="KEGG" id="slr:L21SP2_1185"/>
<evidence type="ECO:0000256" key="6">
    <source>
        <dbReference type="SAM" id="MobiDB-lite"/>
    </source>
</evidence>
<dbReference type="GO" id="GO:0044781">
    <property type="term" value="P:bacterial-type flagellum organization"/>
    <property type="evidence" value="ECO:0007669"/>
    <property type="project" value="UniProtKB-UniRule"/>
</dbReference>
<comment type="similarity">
    <text evidence="1 5">Belongs to the FlgD family.</text>
</comment>
<protein>
    <recommendedName>
        <fullName evidence="2 5">Basal-body rod modification protein FlgD</fullName>
    </recommendedName>
</protein>
<feature type="compositionally biased region" description="Polar residues" evidence="6">
    <location>
        <begin position="24"/>
        <end position="33"/>
    </location>
</feature>
<evidence type="ECO:0000256" key="3">
    <source>
        <dbReference type="ARBA" id="ARBA00022795"/>
    </source>
</evidence>
<dbReference type="eggNOG" id="COG1843">
    <property type="taxonomic scope" value="Bacteria"/>
</dbReference>
<gene>
    <name evidence="7" type="ORF">L21SP2_1185</name>
</gene>
<evidence type="ECO:0000256" key="5">
    <source>
        <dbReference type="RuleBase" id="RU362076"/>
    </source>
</evidence>
<name>V5WFN6_9SPIO</name>
<keyword evidence="3 5" id="KW-1005">Bacterial flagellum biogenesis</keyword>
<proteinExistence type="inferred from homology"/>
<feature type="compositionally biased region" description="Basic and acidic residues" evidence="6">
    <location>
        <begin position="7"/>
        <end position="21"/>
    </location>
</feature>
<dbReference type="PATRIC" id="fig|1307761.3.peg.1179"/>
<dbReference type="Pfam" id="PF03963">
    <property type="entry name" value="FlgD"/>
    <property type="match status" value="1"/>
</dbReference>
<keyword evidence="7" id="KW-0969">Cilium</keyword>
<dbReference type="InterPro" id="IPR005648">
    <property type="entry name" value="FlgD"/>
</dbReference>
<dbReference type="NCBIfam" id="NF007197">
    <property type="entry name" value="PRK09618.1"/>
    <property type="match status" value="1"/>
</dbReference>
<accession>V5WFN6</accession>
<dbReference type="Proteomes" id="UP000018680">
    <property type="component" value="Chromosome"/>
</dbReference>
<dbReference type="HOGENOM" id="CLU_1271535_0_0_12"/>
<evidence type="ECO:0000256" key="1">
    <source>
        <dbReference type="ARBA" id="ARBA00010577"/>
    </source>
</evidence>